<dbReference type="EMBL" id="AP022853">
    <property type="protein sequence ID" value="BCB26122.1"/>
    <property type="molecule type" value="Genomic_DNA"/>
</dbReference>
<dbReference type="SMART" id="SM00471">
    <property type="entry name" value="HDc"/>
    <property type="match status" value="1"/>
</dbReference>
<dbReference type="CDD" id="cd00077">
    <property type="entry name" value="HDc"/>
    <property type="match status" value="1"/>
</dbReference>
<name>A0A6F8VAX9_9PROT</name>
<accession>A0A6F8VAX9</accession>
<dbReference type="PROSITE" id="PS51832">
    <property type="entry name" value="HD_GYP"/>
    <property type="match status" value="1"/>
</dbReference>
<dbReference type="KEGG" id="slac:SKTS_10080"/>
<dbReference type="InterPro" id="IPR037522">
    <property type="entry name" value="HD_GYP_dom"/>
</dbReference>
<sequence length="449" mass="49331">MADSQTLLIEVSRLRVGLYIHLDLGWMDHPFSLSSFKITSQEQIDTIRSLGLERIRYSPDKSDPGLEPSPAAPGAAARAGHAGAAGNAGDAEHPDRVEPAEAAAATEESLDLAAKIQRRELLASQRASLQICERQFTQATQTYKQVMESVYSKPEVSREQSEAMIKGFVGEILGEQDACIRLLSEKAGEKTSLHSINVTIISLLLGKASGLGEQDLLDLGMGALLHDIGKIDLPDRLRWNDEHFVAAERQIYQEHVAHGVDLARKMRLSTGAILAIGQHHEYANGSGYPRHINAEKMSVPARIVSLVNHYDNLCNPGNPVLAVTPHEALSFMFAQKRPLFHSATMSLFVRMMGVYPPGSVVQLTDDRFALVVSVNSARPLKPSVVVHDPHVPPDEALVIDLENELEVGIRRSLKPLQLTKAAFDYLSPRKRMCYFFERARETAAEGAGQ</sequence>
<dbReference type="Pfam" id="PF13487">
    <property type="entry name" value="HD_5"/>
    <property type="match status" value="1"/>
</dbReference>
<feature type="compositionally biased region" description="Basic and acidic residues" evidence="1">
    <location>
        <begin position="90"/>
        <end position="99"/>
    </location>
</feature>
<proteinExistence type="predicted"/>
<dbReference type="NCBIfam" id="TIGR00277">
    <property type="entry name" value="HDIG"/>
    <property type="match status" value="1"/>
</dbReference>
<dbReference type="GO" id="GO:0008081">
    <property type="term" value="F:phosphoric diester hydrolase activity"/>
    <property type="evidence" value="ECO:0007669"/>
    <property type="project" value="UniProtKB-ARBA"/>
</dbReference>
<feature type="region of interest" description="Disordered" evidence="1">
    <location>
        <begin position="58"/>
        <end position="104"/>
    </location>
</feature>
<feature type="compositionally biased region" description="Low complexity" evidence="1">
    <location>
        <begin position="72"/>
        <end position="89"/>
    </location>
</feature>
<gene>
    <name evidence="3" type="ORF">SKTS_10080</name>
</gene>
<dbReference type="InterPro" id="IPR006675">
    <property type="entry name" value="HDIG_dom"/>
</dbReference>
<dbReference type="PANTHER" id="PTHR43155">
    <property type="entry name" value="CYCLIC DI-GMP PHOSPHODIESTERASE PA4108-RELATED"/>
    <property type="match status" value="1"/>
</dbReference>
<dbReference type="PANTHER" id="PTHR43155:SF2">
    <property type="entry name" value="CYCLIC DI-GMP PHOSPHODIESTERASE PA4108"/>
    <property type="match status" value="1"/>
</dbReference>
<feature type="domain" description="HD-GYP" evidence="2">
    <location>
        <begin position="169"/>
        <end position="364"/>
    </location>
</feature>
<evidence type="ECO:0000313" key="4">
    <source>
        <dbReference type="Proteomes" id="UP000502260"/>
    </source>
</evidence>
<dbReference type="SUPFAM" id="SSF109604">
    <property type="entry name" value="HD-domain/PDEase-like"/>
    <property type="match status" value="1"/>
</dbReference>
<dbReference type="InterPro" id="IPR003607">
    <property type="entry name" value="HD/PDEase_dom"/>
</dbReference>
<keyword evidence="3" id="KW-0378">Hydrolase</keyword>
<evidence type="ECO:0000313" key="3">
    <source>
        <dbReference type="EMBL" id="BCB26122.1"/>
    </source>
</evidence>
<dbReference type="Gene3D" id="1.10.3210.10">
    <property type="entry name" value="Hypothetical protein af1432"/>
    <property type="match status" value="1"/>
</dbReference>
<dbReference type="RefSeq" id="WP_173061274.1">
    <property type="nucleotide sequence ID" value="NZ_AP022853.1"/>
</dbReference>
<dbReference type="Proteomes" id="UP000502260">
    <property type="component" value="Chromosome"/>
</dbReference>
<reference evidence="4" key="1">
    <citation type="submission" date="2020-03" db="EMBL/GenBank/DDBJ databases">
        <title>Complete genome sequence of sulfur-oxidizing bacterium skT11.</title>
        <authorList>
            <person name="Kanda M."/>
            <person name="Kojima H."/>
            <person name="Fukui M."/>
        </authorList>
    </citation>
    <scope>NUCLEOTIDE SEQUENCE [LARGE SCALE GENOMIC DNA]</scope>
    <source>
        <strain evidence="4">skT11</strain>
    </source>
</reference>
<organism evidence="3 4">
    <name type="scientific">Sulfurimicrobium lacus</name>
    <dbReference type="NCBI Taxonomy" id="2715678"/>
    <lineage>
        <taxon>Bacteria</taxon>
        <taxon>Pseudomonadati</taxon>
        <taxon>Pseudomonadota</taxon>
        <taxon>Betaproteobacteria</taxon>
        <taxon>Nitrosomonadales</taxon>
        <taxon>Sulfuricellaceae</taxon>
        <taxon>Sulfurimicrobium</taxon>
    </lineage>
</organism>
<evidence type="ECO:0000256" key="1">
    <source>
        <dbReference type="SAM" id="MobiDB-lite"/>
    </source>
</evidence>
<evidence type="ECO:0000259" key="2">
    <source>
        <dbReference type="PROSITE" id="PS51832"/>
    </source>
</evidence>
<dbReference type="AlphaFoldDB" id="A0A6F8VAX9"/>
<protein>
    <submittedName>
        <fullName evidence="3">HD family phosphohydrolase</fullName>
    </submittedName>
</protein>
<keyword evidence="4" id="KW-1185">Reference proteome</keyword>
<dbReference type="InterPro" id="IPR021812">
    <property type="entry name" value="DUF3391"/>
</dbReference>
<dbReference type="Pfam" id="PF11871">
    <property type="entry name" value="DUF3391"/>
    <property type="match status" value="1"/>
</dbReference>